<protein>
    <recommendedName>
        <fullName evidence="5">DNA replication complex GINS protein PSF2</fullName>
    </recommendedName>
</protein>
<evidence type="ECO:0000256" key="1">
    <source>
        <dbReference type="ARBA" id="ARBA00004123"/>
    </source>
</evidence>
<proteinExistence type="inferred from homology"/>
<evidence type="ECO:0000259" key="8">
    <source>
        <dbReference type="Pfam" id="PF25005"/>
    </source>
</evidence>
<dbReference type="InterPro" id="IPR036224">
    <property type="entry name" value="GINS_bundle-like_dom_sf"/>
</dbReference>
<dbReference type="RefSeq" id="XP_017773934.1">
    <property type="nucleotide sequence ID" value="XM_017918445.1"/>
</dbReference>
<dbReference type="GeneID" id="108560762"/>
<feature type="compositionally biased region" description="Low complexity" evidence="6">
    <location>
        <begin position="179"/>
        <end position="190"/>
    </location>
</feature>
<gene>
    <name evidence="10" type="primary">LOC108560762</name>
</gene>
<dbReference type="SUPFAM" id="SSF160059">
    <property type="entry name" value="PriA/YqbF domain"/>
    <property type="match status" value="1"/>
</dbReference>
<comment type="subcellular location">
    <subcellularLocation>
        <location evidence="1 5">Nucleus</location>
    </subcellularLocation>
</comment>
<comment type="subunit">
    <text evidence="5">Component of the GINS complex.</text>
</comment>
<dbReference type="PIRSF" id="PIRSF028998">
    <property type="entry name" value="GINS_Psf2_subgr"/>
    <property type="match status" value="1"/>
</dbReference>
<dbReference type="Proteomes" id="UP000695000">
    <property type="component" value="Unplaced"/>
</dbReference>
<sequence length="199" mass="22676">MDPDVLEFLAEKQRVNIIPTINSNVIHLISGDVGPFRAGLPVQVPLWMAVNLKQQQKCKIQAPDWMDVDVLETIKDREKVSRNFIKMPSEHYMVEAKLLLSAAPDDIPRTDEIRTIIKDIWDMRMSKLRASVDSMMKESGSYAAVDNLTIMEINSIRPILPHALDQLYRLKKAARMHGSTQSQNTTTFNSRLTITPFKS</sequence>
<dbReference type="Pfam" id="PF25005">
    <property type="entry name" value="PSF2_N"/>
    <property type="match status" value="1"/>
</dbReference>
<comment type="similarity">
    <text evidence="2 5">Belongs to the GINS2/PSF2 family.</text>
</comment>
<keyword evidence="9" id="KW-1185">Reference proteome</keyword>
<dbReference type="InterPro" id="IPR056784">
    <property type="entry name" value="PSF2_N"/>
</dbReference>
<accession>A0ABM1MH84</accession>
<keyword evidence="3 5" id="KW-0235">DNA replication</keyword>
<keyword evidence="4 5" id="KW-0539">Nucleus</keyword>
<dbReference type="PANTHER" id="PTHR12772:SF0">
    <property type="entry name" value="DNA REPLICATION COMPLEX GINS PROTEIN PSF2"/>
    <property type="match status" value="1"/>
</dbReference>
<dbReference type="Gene3D" id="1.20.58.1020">
    <property type="match status" value="1"/>
</dbReference>
<evidence type="ECO:0000256" key="3">
    <source>
        <dbReference type="ARBA" id="ARBA00022705"/>
    </source>
</evidence>
<dbReference type="InterPro" id="IPR007257">
    <property type="entry name" value="GINS_Psf2"/>
</dbReference>
<evidence type="ECO:0000256" key="6">
    <source>
        <dbReference type="SAM" id="MobiDB-lite"/>
    </source>
</evidence>
<feature type="domain" description="DNA replication complex GINS protein PSF2 N-terminal" evidence="8">
    <location>
        <begin position="3"/>
        <end position="61"/>
    </location>
</feature>
<dbReference type="InterPro" id="IPR021151">
    <property type="entry name" value="GINS_A"/>
</dbReference>
<evidence type="ECO:0000256" key="2">
    <source>
        <dbReference type="ARBA" id="ARBA00010565"/>
    </source>
</evidence>
<feature type="domain" description="GINS subunit" evidence="7">
    <location>
        <begin position="65"/>
        <end position="165"/>
    </location>
</feature>
<dbReference type="CDD" id="cd11712">
    <property type="entry name" value="GINS_A_psf2"/>
    <property type="match status" value="1"/>
</dbReference>
<dbReference type="SUPFAM" id="SSF158573">
    <property type="entry name" value="GINS helical bundle-like"/>
    <property type="match status" value="1"/>
</dbReference>
<organism evidence="9 10">
    <name type="scientific">Nicrophorus vespilloides</name>
    <name type="common">Boreal carrion beetle</name>
    <dbReference type="NCBI Taxonomy" id="110193"/>
    <lineage>
        <taxon>Eukaryota</taxon>
        <taxon>Metazoa</taxon>
        <taxon>Ecdysozoa</taxon>
        <taxon>Arthropoda</taxon>
        <taxon>Hexapoda</taxon>
        <taxon>Insecta</taxon>
        <taxon>Pterygota</taxon>
        <taxon>Neoptera</taxon>
        <taxon>Endopterygota</taxon>
        <taxon>Coleoptera</taxon>
        <taxon>Polyphaga</taxon>
        <taxon>Staphyliniformia</taxon>
        <taxon>Silphidae</taxon>
        <taxon>Nicrophorinae</taxon>
        <taxon>Nicrophorus</taxon>
    </lineage>
</organism>
<reference evidence="10" key="1">
    <citation type="submission" date="2025-08" db="UniProtKB">
        <authorList>
            <consortium name="RefSeq"/>
        </authorList>
    </citation>
    <scope>IDENTIFICATION</scope>
    <source>
        <tissue evidence="10">Whole Larva</tissue>
    </source>
</reference>
<evidence type="ECO:0000256" key="4">
    <source>
        <dbReference type="ARBA" id="ARBA00023242"/>
    </source>
</evidence>
<dbReference type="Pfam" id="PF05916">
    <property type="entry name" value="Sld5"/>
    <property type="match status" value="1"/>
</dbReference>
<evidence type="ECO:0000313" key="10">
    <source>
        <dbReference type="RefSeq" id="XP_017773934.1"/>
    </source>
</evidence>
<evidence type="ECO:0000256" key="5">
    <source>
        <dbReference type="PIRNR" id="PIRNR028998"/>
    </source>
</evidence>
<evidence type="ECO:0000313" key="9">
    <source>
        <dbReference type="Proteomes" id="UP000695000"/>
    </source>
</evidence>
<dbReference type="CDD" id="cd21694">
    <property type="entry name" value="GINS_B_Psf2"/>
    <property type="match status" value="1"/>
</dbReference>
<dbReference type="PANTHER" id="PTHR12772">
    <property type="entry name" value="DNA REPLICATION COMPLEX GINS PROTEIN PSF2"/>
    <property type="match status" value="1"/>
</dbReference>
<evidence type="ECO:0000259" key="7">
    <source>
        <dbReference type="Pfam" id="PF05916"/>
    </source>
</evidence>
<feature type="region of interest" description="Disordered" evidence="6">
    <location>
        <begin position="178"/>
        <end position="199"/>
    </location>
</feature>
<name>A0ABM1MH84_NICVS</name>
<dbReference type="Gene3D" id="3.40.5.50">
    <property type="match status" value="1"/>
</dbReference>